<accession>A0ABM8IUE9</accession>
<keyword evidence="2" id="KW-1185">Reference proteome</keyword>
<dbReference type="Proteomes" id="UP001341135">
    <property type="component" value="Chromosome"/>
</dbReference>
<reference evidence="1 2" key="1">
    <citation type="submission" date="2023-09" db="EMBL/GenBank/DDBJ databases">
        <title>Pyrofollis japonicus gen. nov. sp. nov., a novel member of the family Pyrodictiaceae isolated from the Iheya North hydrothermal field.</title>
        <authorList>
            <person name="Miyazaki U."/>
            <person name="Sanari M."/>
            <person name="Tame A."/>
            <person name="Kitajima M."/>
            <person name="Okamoto A."/>
            <person name="Sawayama S."/>
            <person name="Miyazaki J."/>
            <person name="Takai K."/>
            <person name="Nakagawa S."/>
        </authorList>
    </citation>
    <scope>NUCLEOTIDE SEQUENCE [LARGE SCALE GENOMIC DNA]</scope>
    <source>
        <strain evidence="1 2">AV2</strain>
    </source>
</reference>
<gene>
    <name evidence="1" type="ORF">PABY_07220</name>
</gene>
<evidence type="ECO:0000313" key="2">
    <source>
        <dbReference type="Proteomes" id="UP001341135"/>
    </source>
</evidence>
<protein>
    <submittedName>
        <fullName evidence="1">Uncharacterized protein</fullName>
    </submittedName>
</protein>
<organism evidence="1 2">
    <name type="scientific">Pyrodictium abyssi</name>
    <dbReference type="NCBI Taxonomy" id="54256"/>
    <lineage>
        <taxon>Archaea</taxon>
        <taxon>Thermoproteota</taxon>
        <taxon>Thermoprotei</taxon>
        <taxon>Desulfurococcales</taxon>
        <taxon>Pyrodictiaceae</taxon>
        <taxon>Pyrodictium</taxon>
    </lineage>
</organism>
<sequence>MNSAGHCPCIVISRVIYGLRAHSKTTKNIAWQMIEEEGGWEPGSTNPLSPGLVEPLPQQPLHFTARQRENTSI</sequence>
<name>A0ABM8IUE9_9CREN</name>
<evidence type="ECO:0000313" key="1">
    <source>
        <dbReference type="EMBL" id="BES81155.1"/>
    </source>
</evidence>
<proteinExistence type="predicted"/>
<dbReference type="EMBL" id="AP028907">
    <property type="protein sequence ID" value="BES81155.1"/>
    <property type="molecule type" value="Genomic_DNA"/>
</dbReference>